<reference evidence="3 4" key="1">
    <citation type="submission" date="2020-08" db="EMBL/GenBank/DDBJ databases">
        <title>Genomic Encyclopedia of Type Strains, Phase IV (KMG-IV): sequencing the most valuable type-strain genomes for metagenomic binning, comparative biology and taxonomic classification.</title>
        <authorList>
            <person name="Goeker M."/>
        </authorList>
    </citation>
    <scope>NUCLEOTIDE SEQUENCE [LARGE SCALE GENOMIC DNA]</scope>
    <source>
        <strain evidence="3 4">DSM 103725</strain>
    </source>
</reference>
<protein>
    <recommendedName>
        <fullName evidence="2">DUF6487 domain-containing protein</fullName>
    </recommendedName>
</protein>
<dbReference type="EMBL" id="JACHGY010000001">
    <property type="protein sequence ID" value="MBB6428759.1"/>
    <property type="molecule type" value="Genomic_DNA"/>
</dbReference>
<sequence>MSDPAHEPIRCPECRQRMTPGHISVSQGVHWMRRAEGPYGDFAENIPGTHAVMRANRLPAWRCHSCHLVMFRYGHDVQRQEAIKRGTSLPGTGTENASDSGTPG</sequence>
<dbReference type="Proteomes" id="UP000541810">
    <property type="component" value="Unassembled WGS sequence"/>
</dbReference>
<evidence type="ECO:0000313" key="3">
    <source>
        <dbReference type="EMBL" id="MBB6428759.1"/>
    </source>
</evidence>
<comment type="caution">
    <text evidence="3">The sequence shown here is derived from an EMBL/GenBank/DDBJ whole genome shotgun (WGS) entry which is preliminary data.</text>
</comment>
<feature type="domain" description="DUF6487" evidence="2">
    <location>
        <begin position="11"/>
        <end position="73"/>
    </location>
</feature>
<dbReference type="Pfam" id="PF20097">
    <property type="entry name" value="DUF6487"/>
    <property type="match status" value="1"/>
</dbReference>
<organism evidence="3 4">
    <name type="scientific">Algisphaera agarilytica</name>
    <dbReference type="NCBI Taxonomy" id="1385975"/>
    <lineage>
        <taxon>Bacteria</taxon>
        <taxon>Pseudomonadati</taxon>
        <taxon>Planctomycetota</taxon>
        <taxon>Phycisphaerae</taxon>
        <taxon>Phycisphaerales</taxon>
        <taxon>Phycisphaeraceae</taxon>
        <taxon>Algisphaera</taxon>
    </lineage>
</organism>
<keyword evidence="4" id="KW-1185">Reference proteome</keyword>
<name>A0A7X0LJH3_9BACT</name>
<dbReference type="RefSeq" id="WP_184676183.1">
    <property type="nucleotide sequence ID" value="NZ_JACHGY010000001.1"/>
</dbReference>
<evidence type="ECO:0000313" key="4">
    <source>
        <dbReference type="Proteomes" id="UP000541810"/>
    </source>
</evidence>
<evidence type="ECO:0000259" key="2">
    <source>
        <dbReference type="Pfam" id="PF20097"/>
    </source>
</evidence>
<proteinExistence type="predicted"/>
<accession>A0A7X0LJH3</accession>
<dbReference type="InterPro" id="IPR045504">
    <property type="entry name" value="DUF6487"/>
</dbReference>
<feature type="region of interest" description="Disordered" evidence="1">
    <location>
        <begin position="83"/>
        <end position="104"/>
    </location>
</feature>
<gene>
    <name evidence="3" type="ORF">HNQ40_000565</name>
</gene>
<dbReference type="AlphaFoldDB" id="A0A7X0LJH3"/>
<evidence type="ECO:0000256" key="1">
    <source>
        <dbReference type="SAM" id="MobiDB-lite"/>
    </source>
</evidence>
<feature type="compositionally biased region" description="Polar residues" evidence="1">
    <location>
        <begin position="89"/>
        <end position="104"/>
    </location>
</feature>